<reference evidence="8 9" key="1">
    <citation type="submission" date="2018-10" db="EMBL/GenBank/DDBJ databases">
        <authorList>
            <person name="Criscuolo A."/>
        </authorList>
    </citation>
    <scope>NUCLEOTIDE SEQUENCE [LARGE SCALE GENOMIC DNA]</scope>
    <source>
        <strain evidence="8">DnA1</strain>
    </source>
</reference>
<name>A0A3P4B0V1_9BURK</name>
<dbReference type="PROSITE" id="PS51755">
    <property type="entry name" value="OMPR_PHOB"/>
    <property type="match status" value="1"/>
</dbReference>
<keyword evidence="1 4" id="KW-0597">Phosphoprotein</keyword>
<evidence type="ECO:0000313" key="8">
    <source>
        <dbReference type="EMBL" id="VCU69672.1"/>
    </source>
</evidence>
<gene>
    <name evidence="8" type="primary">regX3</name>
    <name evidence="8" type="ORF">PIGHUM_01735</name>
</gene>
<dbReference type="AlphaFoldDB" id="A0A3P4B0V1"/>
<dbReference type="GO" id="GO:0000976">
    <property type="term" value="F:transcription cis-regulatory region binding"/>
    <property type="evidence" value="ECO:0007669"/>
    <property type="project" value="TreeGrafter"/>
</dbReference>
<dbReference type="InterPro" id="IPR011006">
    <property type="entry name" value="CheY-like_superfamily"/>
</dbReference>
<feature type="DNA-binding region" description="OmpR/PhoB-type" evidence="5">
    <location>
        <begin position="124"/>
        <end position="225"/>
    </location>
</feature>
<dbReference type="SUPFAM" id="SSF52172">
    <property type="entry name" value="CheY-like"/>
    <property type="match status" value="1"/>
</dbReference>
<evidence type="ECO:0000256" key="5">
    <source>
        <dbReference type="PROSITE-ProRule" id="PRU01091"/>
    </source>
</evidence>
<dbReference type="Gene3D" id="3.40.50.2300">
    <property type="match status" value="1"/>
</dbReference>
<proteinExistence type="predicted"/>
<protein>
    <submittedName>
        <fullName evidence="8">Sensory transduction protein regX3</fullName>
    </submittedName>
</protein>
<dbReference type="Gene3D" id="1.10.10.10">
    <property type="entry name" value="Winged helix-like DNA-binding domain superfamily/Winged helix DNA-binding domain"/>
    <property type="match status" value="1"/>
</dbReference>
<dbReference type="RefSeq" id="WP_160142215.1">
    <property type="nucleotide sequence ID" value="NZ_UWPJ01000015.1"/>
</dbReference>
<dbReference type="SMART" id="SM00448">
    <property type="entry name" value="REC"/>
    <property type="match status" value="1"/>
</dbReference>
<dbReference type="InterPro" id="IPR039420">
    <property type="entry name" value="WalR-like"/>
</dbReference>
<evidence type="ECO:0000256" key="1">
    <source>
        <dbReference type="ARBA" id="ARBA00022553"/>
    </source>
</evidence>
<dbReference type="OrthoDB" id="9802426at2"/>
<dbReference type="SUPFAM" id="SSF46894">
    <property type="entry name" value="C-terminal effector domain of the bipartite response regulators"/>
    <property type="match status" value="1"/>
</dbReference>
<dbReference type="GO" id="GO:0005829">
    <property type="term" value="C:cytosol"/>
    <property type="evidence" value="ECO:0007669"/>
    <property type="project" value="TreeGrafter"/>
</dbReference>
<keyword evidence="9" id="KW-1185">Reference proteome</keyword>
<dbReference type="PROSITE" id="PS50110">
    <property type="entry name" value="RESPONSE_REGULATORY"/>
    <property type="match status" value="1"/>
</dbReference>
<dbReference type="Pfam" id="PF00072">
    <property type="entry name" value="Response_reg"/>
    <property type="match status" value="1"/>
</dbReference>
<evidence type="ECO:0000259" key="6">
    <source>
        <dbReference type="PROSITE" id="PS50110"/>
    </source>
</evidence>
<dbReference type="InterPro" id="IPR001867">
    <property type="entry name" value="OmpR/PhoB-type_DNA-bd"/>
</dbReference>
<dbReference type="EMBL" id="UWPJ01000015">
    <property type="protein sequence ID" value="VCU69672.1"/>
    <property type="molecule type" value="Genomic_DNA"/>
</dbReference>
<evidence type="ECO:0000256" key="4">
    <source>
        <dbReference type="PROSITE-ProRule" id="PRU00169"/>
    </source>
</evidence>
<feature type="domain" description="OmpR/PhoB-type" evidence="7">
    <location>
        <begin position="124"/>
        <end position="225"/>
    </location>
</feature>
<dbReference type="GO" id="GO:0000156">
    <property type="term" value="F:phosphorelay response regulator activity"/>
    <property type="evidence" value="ECO:0007669"/>
    <property type="project" value="TreeGrafter"/>
</dbReference>
<accession>A0A3P4B0V1</accession>
<dbReference type="Pfam" id="PF00486">
    <property type="entry name" value="Trans_reg_C"/>
    <property type="match status" value="1"/>
</dbReference>
<dbReference type="InterPro" id="IPR016032">
    <property type="entry name" value="Sig_transdc_resp-reg_C-effctor"/>
</dbReference>
<dbReference type="Gene3D" id="6.10.250.690">
    <property type="match status" value="1"/>
</dbReference>
<evidence type="ECO:0000256" key="2">
    <source>
        <dbReference type="ARBA" id="ARBA00023012"/>
    </source>
</evidence>
<dbReference type="GO" id="GO:0006355">
    <property type="term" value="P:regulation of DNA-templated transcription"/>
    <property type="evidence" value="ECO:0007669"/>
    <property type="project" value="InterPro"/>
</dbReference>
<keyword evidence="3 5" id="KW-0238">DNA-binding</keyword>
<dbReference type="PANTHER" id="PTHR48111:SF40">
    <property type="entry name" value="PHOSPHATE REGULON TRANSCRIPTIONAL REGULATORY PROTEIN PHOB"/>
    <property type="match status" value="1"/>
</dbReference>
<feature type="domain" description="Response regulatory" evidence="6">
    <location>
        <begin position="2"/>
        <end position="117"/>
    </location>
</feature>
<dbReference type="InterPro" id="IPR001789">
    <property type="entry name" value="Sig_transdc_resp-reg_receiver"/>
</dbReference>
<dbReference type="CDD" id="cd00383">
    <property type="entry name" value="trans_reg_C"/>
    <property type="match status" value="1"/>
</dbReference>
<sequence length="240" mass="27108">MRIAILEDDPAHARIIEKTLLSGGHECTVYEDGRAMLRGLHRDAYDAFVLDWQVPHIEGPEILGWIRRHLPARVPVLFVTARDDEQDVVAGLQAGADDYMTKPIRPVELQARVAALLRRAYPETQQLSQPGFGAYAFDLHRREIRRGESLIELKPKEYELAVFLFRNLGRLLTHAHLLEELWGTSAVDTRTVTTHMSQLRRKLDLRPENGARLVPVYGLGYRFERIAADGQSGEAAPGDA</sequence>
<dbReference type="Proteomes" id="UP000277294">
    <property type="component" value="Unassembled WGS sequence"/>
</dbReference>
<feature type="modified residue" description="4-aspartylphosphate" evidence="4">
    <location>
        <position position="51"/>
    </location>
</feature>
<dbReference type="GO" id="GO:0032993">
    <property type="term" value="C:protein-DNA complex"/>
    <property type="evidence" value="ECO:0007669"/>
    <property type="project" value="TreeGrafter"/>
</dbReference>
<keyword evidence="2" id="KW-0902">Two-component regulatory system</keyword>
<evidence type="ECO:0000256" key="3">
    <source>
        <dbReference type="ARBA" id="ARBA00023125"/>
    </source>
</evidence>
<organism evidence="8 9">
    <name type="scientific">Pigmentiphaga humi</name>
    <dbReference type="NCBI Taxonomy" id="2478468"/>
    <lineage>
        <taxon>Bacteria</taxon>
        <taxon>Pseudomonadati</taxon>
        <taxon>Pseudomonadota</taxon>
        <taxon>Betaproteobacteria</taxon>
        <taxon>Burkholderiales</taxon>
        <taxon>Alcaligenaceae</taxon>
        <taxon>Pigmentiphaga</taxon>
    </lineage>
</organism>
<evidence type="ECO:0000259" key="7">
    <source>
        <dbReference type="PROSITE" id="PS51755"/>
    </source>
</evidence>
<evidence type="ECO:0000313" key="9">
    <source>
        <dbReference type="Proteomes" id="UP000277294"/>
    </source>
</evidence>
<dbReference type="InterPro" id="IPR036388">
    <property type="entry name" value="WH-like_DNA-bd_sf"/>
</dbReference>
<dbReference type="PANTHER" id="PTHR48111">
    <property type="entry name" value="REGULATOR OF RPOS"/>
    <property type="match status" value="1"/>
</dbReference>
<dbReference type="SMART" id="SM00862">
    <property type="entry name" value="Trans_reg_C"/>
    <property type="match status" value="1"/>
</dbReference>
<dbReference type="CDD" id="cd17574">
    <property type="entry name" value="REC_OmpR"/>
    <property type="match status" value="1"/>
</dbReference>